<dbReference type="GO" id="GO:0004144">
    <property type="term" value="F:diacylglycerol O-acyltransferase activity"/>
    <property type="evidence" value="ECO:0007669"/>
    <property type="project" value="UniProtKB-EC"/>
</dbReference>
<dbReference type="Proteomes" id="UP000466396">
    <property type="component" value="Chromosome"/>
</dbReference>
<dbReference type="InterPro" id="IPR045034">
    <property type="entry name" value="O-acyltransferase_WSD1-like"/>
</dbReference>
<gene>
    <name evidence="13" type="ORF">MLAC_17240</name>
</gene>
<proteinExistence type="inferred from homology"/>
<evidence type="ECO:0000256" key="4">
    <source>
        <dbReference type="ARBA" id="ARBA00013244"/>
    </source>
</evidence>
<dbReference type="AlphaFoldDB" id="A0A7I7NIN7"/>
<name>A0A7I7NIN7_9MYCO</name>
<dbReference type="InterPro" id="IPR004255">
    <property type="entry name" value="O-acyltransferase_WSD1_N"/>
</dbReference>
<dbReference type="GO" id="GO:0051701">
    <property type="term" value="P:biological process involved in interaction with host"/>
    <property type="evidence" value="ECO:0007669"/>
    <property type="project" value="TreeGrafter"/>
</dbReference>
<dbReference type="PANTHER" id="PTHR31650">
    <property type="entry name" value="O-ACYLTRANSFERASE (WSD1-LIKE) FAMILY PROTEIN"/>
    <property type="match status" value="1"/>
</dbReference>
<evidence type="ECO:0000256" key="1">
    <source>
        <dbReference type="ARBA" id="ARBA00004771"/>
    </source>
</evidence>
<comment type="pathway">
    <text evidence="1">Glycerolipid metabolism; triacylglycerol biosynthesis.</text>
</comment>
<keyword evidence="5" id="KW-0444">Lipid biosynthesis</keyword>
<dbReference type="GO" id="GO:0001666">
    <property type="term" value="P:response to hypoxia"/>
    <property type="evidence" value="ECO:0007669"/>
    <property type="project" value="TreeGrafter"/>
</dbReference>
<comment type="similarity">
    <text evidence="3">Belongs to the long-chain O-acyltransferase family.</text>
</comment>
<organism evidence="13 14">
    <name type="scientific">Mycobacterium lacus</name>
    <dbReference type="NCBI Taxonomy" id="169765"/>
    <lineage>
        <taxon>Bacteria</taxon>
        <taxon>Bacillati</taxon>
        <taxon>Actinomycetota</taxon>
        <taxon>Actinomycetes</taxon>
        <taxon>Mycobacteriales</taxon>
        <taxon>Mycobacteriaceae</taxon>
        <taxon>Mycobacterium</taxon>
    </lineage>
</organism>
<dbReference type="KEGG" id="mlj:MLAC_17240"/>
<evidence type="ECO:0000256" key="8">
    <source>
        <dbReference type="ARBA" id="ARBA00023098"/>
    </source>
</evidence>
<dbReference type="GO" id="GO:0071731">
    <property type="term" value="P:response to nitric oxide"/>
    <property type="evidence" value="ECO:0007669"/>
    <property type="project" value="TreeGrafter"/>
</dbReference>
<keyword evidence="7" id="KW-0319">Glycerol metabolism</keyword>
<evidence type="ECO:0000313" key="13">
    <source>
        <dbReference type="EMBL" id="BBX96430.1"/>
    </source>
</evidence>
<accession>A0A7I7NIN7</accession>
<keyword evidence="14" id="KW-1185">Reference proteome</keyword>
<dbReference type="UniPathway" id="UPA00282"/>
<dbReference type="PANTHER" id="PTHR31650:SF1">
    <property type="entry name" value="WAX ESTER SYNTHASE_DIACYLGLYCEROL ACYLTRANSFERASE 4-RELATED"/>
    <property type="match status" value="1"/>
</dbReference>
<dbReference type="GO" id="GO:0006071">
    <property type="term" value="P:glycerol metabolic process"/>
    <property type="evidence" value="ECO:0007669"/>
    <property type="project" value="UniProtKB-KW"/>
</dbReference>
<dbReference type="GO" id="GO:0019432">
    <property type="term" value="P:triglyceride biosynthetic process"/>
    <property type="evidence" value="ECO:0007669"/>
    <property type="project" value="UniProtKB-UniPathway"/>
</dbReference>
<evidence type="ECO:0000313" key="14">
    <source>
        <dbReference type="Proteomes" id="UP000466396"/>
    </source>
</evidence>
<keyword evidence="8" id="KW-0443">Lipid metabolism</keyword>
<evidence type="ECO:0000256" key="6">
    <source>
        <dbReference type="ARBA" id="ARBA00022679"/>
    </source>
</evidence>
<dbReference type="InterPro" id="IPR009721">
    <property type="entry name" value="O-acyltransferase_WSD1_C"/>
</dbReference>
<dbReference type="InterPro" id="IPR023213">
    <property type="entry name" value="CAT-like_dom_sf"/>
</dbReference>
<feature type="domain" description="O-acyltransferase WSD1-like N-terminal" evidence="11">
    <location>
        <begin position="27"/>
        <end position="294"/>
    </location>
</feature>
<comment type="catalytic activity">
    <reaction evidence="10">
        <text>an acyl-CoA + a 1,2-diacyl-sn-glycerol = a triacyl-sn-glycerol + CoA</text>
        <dbReference type="Rhea" id="RHEA:10868"/>
        <dbReference type="ChEBI" id="CHEBI:17815"/>
        <dbReference type="ChEBI" id="CHEBI:57287"/>
        <dbReference type="ChEBI" id="CHEBI:58342"/>
        <dbReference type="ChEBI" id="CHEBI:64615"/>
        <dbReference type="EC" id="2.3.1.20"/>
    </reaction>
</comment>
<reference evidence="13 14" key="1">
    <citation type="journal article" date="2019" name="Emerg. Microbes Infect.">
        <title>Comprehensive subspecies identification of 175 nontuberculous mycobacteria species based on 7547 genomic profiles.</title>
        <authorList>
            <person name="Matsumoto Y."/>
            <person name="Kinjo T."/>
            <person name="Motooka D."/>
            <person name="Nabeya D."/>
            <person name="Jung N."/>
            <person name="Uechi K."/>
            <person name="Horii T."/>
            <person name="Iida T."/>
            <person name="Fujita J."/>
            <person name="Nakamura S."/>
        </authorList>
    </citation>
    <scope>NUCLEOTIDE SEQUENCE [LARGE SCALE GENOMIC DNA]</scope>
    <source>
        <strain evidence="13 14">JCM 15657</strain>
    </source>
</reference>
<evidence type="ECO:0000256" key="5">
    <source>
        <dbReference type="ARBA" id="ARBA00022516"/>
    </source>
</evidence>
<dbReference type="GO" id="GO:0005886">
    <property type="term" value="C:plasma membrane"/>
    <property type="evidence" value="ECO:0007669"/>
    <property type="project" value="TreeGrafter"/>
</dbReference>
<dbReference type="Pfam" id="PF06974">
    <property type="entry name" value="WS_DGAT_C"/>
    <property type="match status" value="1"/>
</dbReference>
<evidence type="ECO:0000256" key="7">
    <source>
        <dbReference type="ARBA" id="ARBA00022798"/>
    </source>
</evidence>
<dbReference type="EC" id="2.3.1.20" evidence="4"/>
<comment type="pathway">
    <text evidence="2">Lipid metabolism.</text>
</comment>
<dbReference type="SUPFAM" id="SSF52777">
    <property type="entry name" value="CoA-dependent acyltransferases"/>
    <property type="match status" value="2"/>
</dbReference>
<evidence type="ECO:0000259" key="11">
    <source>
        <dbReference type="Pfam" id="PF03007"/>
    </source>
</evidence>
<evidence type="ECO:0000256" key="9">
    <source>
        <dbReference type="ARBA" id="ARBA00023315"/>
    </source>
</evidence>
<keyword evidence="6 13" id="KW-0808">Transferase</keyword>
<keyword evidence="9 13" id="KW-0012">Acyltransferase</keyword>
<sequence>MSANNLVTLAVATRKFLLETIMSEFMRNSDAFTWAMESDPRLRSTVVTVVLLDRSPEWDAVRARFDLLSRKLPMFRQRVVPSPPPAPPRWEYDPDFDLGYHLRRTATPGAGTLDDVLEMARVAQMQDFDRARALWETTLIDGLENGGAAVICKFHHALTDGVGGIQIAMHLFDLSEDYRQREPLPAKPEVSRASPLRGYRATWRYGTGLLGNALTGAVKWAPRVMYDSVRRPLAAAGTAMATATSIYRTVRPISRTGSPMARDRGLIRRLGVHRVPMPQLREAAHRCGGALNDAFVAGIAGGLRLYHEKHGVAVGDLHLTMPINLRTKADEMGGNRITLMRFDVPVGEADPAARIAVIHRRTRAVRDEKSLPYTQLIAGVLNLMPRWYIGSVLRHVDFVASDVPGVPVPVFLGGAAVTEQYAFGPTIGSAVNVTLLTYVDTCALGIDVDTAAIPDFDVFYDALVAGFDEVLALAS</sequence>
<feature type="domain" description="O-acyltransferase WSD1 C-terminal" evidence="12">
    <location>
        <begin position="334"/>
        <end position="469"/>
    </location>
</feature>
<dbReference type="EMBL" id="AP022581">
    <property type="protein sequence ID" value="BBX96430.1"/>
    <property type="molecule type" value="Genomic_DNA"/>
</dbReference>
<dbReference type="Pfam" id="PF03007">
    <property type="entry name" value="WS_DGAT_cat"/>
    <property type="match status" value="1"/>
</dbReference>
<evidence type="ECO:0000256" key="10">
    <source>
        <dbReference type="ARBA" id="ARBA00048109"/>
    </source>
</evidence>
<protein>
    <recommendedName>
        <fullName evidence="4">diacylglycerol O-acyltransferase</fullName>
        <ecNumber evidence="4">2.3.1.20</ecNumber>
    </recommendedName>
</protein>
<evidence type="ECO:0000256" key="2">
    <source>
        <dbReference type="ARBA" id="ARBA00005189"/>
    </source>
</evidence>
<evidence type="ECO:0000256" key="3">
    <source>
        <dbReference type="ARBA" id="ARBA00009587"/>
    </source>
</evidence>
<evidence type="ECO:0000259" key="12">
    <source>
        <dbReference type="Pfam" id="PF06974"/>
    </source>
</evidence>
<dbReference type="Gene3D" id="3.30.559.10">
    <property type="entry name" value="Chloramphenicol acetyltransferase-like domain"/>
    <property type="match status" value="1"/>
</dbReference>